<protein>
    <submittedName>
        <fullName evidence="2">Uncharacterized protein</fullName>
    </submittedName>
</protein>
<dbReference type="OrthoDB" id="5868855at2759"/>
<proteinExistence type="predicted"/>
<accession>A0A0B2V1W9</accession>
<dbReference type="AlphaFoldDB" id="A0A0B2V1W9"/>
<feature type="compositionally biased region" description="Low complexity" evidence="1">
    <location>
        <begin position="105"/>
        <end position="116"/>
    </location>
</feature>
<organism evidence="2 3">
    <name type="scientific">Toxocara canis</name>
    <name type="common">Canine roundworm</name>
    <dbReference type="NCBI Taxonomy" id="6265"/>
    <lineage>
        <taxon>Eukaryota</taxon>
        <taxon>Metazoa</taxon>
        <taxon>Ecdysozoa</taxon>
        <taxon>Nematoda</taxon>
        <taxon>Chromadorea</taxon>
        <taxon>Rhabditida</taxon>
        <taxon>Spirurina</taxon>
        <taxon>Ascaridomorpha</taxon>
        <taxon>Ascaridoidea</taxon>
        <taxon>Toxocaridae</taxon>
        <taxon>Toxocara</taxon>
    </lineage>
</organism>
<evidence type="ECO:0000256" key="1">
    <source>
        <dbReference type="SAM" id="MobiDB-lite"/>
    </source>
</evidence>
<feature type="region of interest" description="Disordered" evidence="1">
    <location>
        <begin position="105"/>
        <end position="134"/>
    </location>
</feature>
<dbReference type="Proteomes" id="UP000031036">
    <property type="component" value="Unassembled WGS sequence"/>
</dbReference>
<dbReference type="EMBL" id="JPKZ01002286">
    <property type="protein sequence ID" value="KHN77426.1"/>
    <property type="molecule type" value="Genomic_DNA"/>
</dbReference>
<feature type="compositionally biased region" description="Polar residues" evidence="1">
    <location>
        <begin position="1"/>
        <end position="10"/>
    </location>
</feature>
<gene>
    <name evidence="2" type="ORF">Tcan_06870</name>
</gene>
<evidence type="ECO:0000313" key="3">
    <source>
        <dbReference type="Proteomes" id="UP000031036"/>
    </source>
</evidence>
<feature type="region of interest" description="Disordered" evidence="1">
    <location>
        <begin position="1"/>
        <end position="51"/>
    </location>
</feature>
<sequence length="254" mass="28289">MLASALTENSFSHDDMADEYGEEHGSAIDSDADSAVEESASQGSRSSEAFPLGNDVSLMTLLSTKNTTIADEKCRLSEHPTVLDTVPSTSTASINYECNIEYATASSDSTRSTSQSERFGDEARTTGVTERNVESVSPWMRNAGRKKSHPVWDFFKDLRTPDGTGGVICLHCNWRGDDRSPNNLKTHLKRYHEHDGIYRQFAAKLAAEVKKSANKKYFTIAPNKIIITSSMSQKFLYCREARPYSELNVNFYLT</sequence>
<comment type="caution">
    <text evidence="2">The sequence shown here is derived from an EMBL/GenBank/DDBJ whole genome shotgun (WGS) entry which is preliminary data.</text>
</comment>
<evidence type="ECO:0000313" key="2">
    <source>
        <dbReference type="EMBL" id="KHN77426.1"/>
    </source>
</evidence>
<keyword evidence="3" id="KW-1185">Reference proteome</keyword>
<reference evidence="2 3" key="1">
    <citation type="submission" date="2014-11" db="EMBL/GenBank/DDBJ databases">
        <title>Genetic blueprint of the zoonotic pathogen Toxocara canis.</title>
        <authorList>
            <person name="Zhu X.-Q."/>
            <person name="Korhonen P.K."/>
            <person name="Cai H."/>
            <person name="Young N.D."/>
            <person name="Nejsum P."/>
            <person name="von Samson-Himmelstjerna G."/>
            <person name="Boag P.R."/>
            <person name="Tan P."/>
            <person name="Li Q."/>
            <person name="Min J."/>
            <person name="Yang Y."/>
            <person name="Wang X."/>
            <person name="Fang X."/>
            <person name="Hall R.S."/>
            <person name="Hofmann A."/>
            <person name="Sternberg P.W."/>
            <person name="Jex A.R."/>
            <person name="Gasser R.B."/>
        </authorList>
    </citation>
    <scope>NUCLEOTIDE SEQUENCE [LARGE SCALE GENOMIC DNA]</scope>
    <source>
        <strain evidence="2">PN_DK_2014</strain>
    </source>
</reference>
<name>A0A0B2V1W9_TOXCA</name>
<dbReference type="STRING" id="6265.A0A0B2V1W9"/>